<evidence type="ECO:0000256" key="2">
    <source>
        <dbReference type="ARBA" id="ARBA00022692"/>
    </source>
</evidence>
<evidence type="ECO:0000256" key="10">
    <source>
        <dbReference type="SAM" id="Phobius"/>
    </source>
</evidence>
<keyword evidence="5" id="KW-0862">Zinc</keyword>
<comment type="caution">
    <text evidence="13">The sequence shown here is derived from an EMBL/GenBank/DDBJ whole genome shotgun (WGS) entry which is preliminary data.</text>
</comment>
<evidence type="ECO:0000256" key="9">
    <source>
        <dbReference type="SAM" id="MobiDB-lite"/>
    </source>
</evidence>
<dbReference type="GO" id="GO:0016020">
    <property type="term" value="C:membrane"/>
    <property type="evidence" value="ECO:0007669"/>
    <property type="project" value="UniProtKB-SubCell"/>
</dbReference>
<evidence type="ECO:0000256" key="11">
    <source>
        <dbReference type="SAM" id="SignalP"/>
    </source>
</evidence>
<organism evidence="13 14">
    <name type="scientific">Mortierella polycephala</name>
    <dbReference type="NCBI Taxonomy" id="41804"/>
    <lineage>
        <taxon>Eukaryota</taxon>
        <taxon>Fungi</taxon>
        <taxon>Fungi incertae sedis</taxon>
        <taxon>Mucoromycota</taxon>
        <taxon>Mortierellomycotina</taxon>
        <taxon>Mortierellomycetes</taxon>
        <taxon>Mortierellales</taxon>
        <taxon>Mortierellaceae</taxon>
        <taxon>Mortierella</taxon>
    </lineage>
</organism>
<comment type="subcellular location">
    <subcellularLocation>
        <location evidence="1">Membrane</location>
        <topology evidence="1">Multi-pass membrane protein</topology>
    </subcellularLocation>
</comment>
<sequence>MTCHRTLVGYKTMINWVSLVLVMLSISLLTTQSHCAEDSPGLFYLVLVLSLLGYLCMAVLLILWLVVLFCLSGLVFVLEWFGVGPTVMQWQGATQEMLDGIPVIKFSKPVADSSETNTGSTQQQPSSTHQLKPPSPIPLSSVEKGVGGNTVAIDMEPTTNAISDRNIPKSLTDTMDVDTNAAAGVNTTIPQYAEENVQSGPVEALSLDNLTPDEQAQESSSLPMCSICLCEYEDLDTLRLLPCSHDFHKDCVDEWLRLKRTCPLCKQDISQFKPGNKFWSRRQRHNGGPSGEDPISLLLAEEDQQQQQQGHHEATSLDNNHSGFSQLPSFSSSLSSSSRTSIPSNHSAAPVSRMPCPSTADGVFSNIPAKPQVVTQKNVEARPPTYDSALQDVTPPYYEMAVVSPSVFGDEVLVDGLPIGSIFQFLWNVAVATSFQFLGVLLTYLLHNSHASKSGSMVGLGITLLALGIKMRGDFMYNESEHADGANQVNKPLLVDDTGYVAGVDPLYGSNADSAQMDWLQIDMENQWVSLFLMIIGWMIIIRTLAAYAVAIRTEKIINAQPTEEHQGYRTSIDTTSSEYSVS</sequence>
<evidence type="ECO:0000313" key="14">
    <source>
        <dbReference type="Proteomes" id="UP000726737"/>
    </source>
</evidence>
<evidence type="ECO:0000256" key="1">
    <source>
        <dbReference type="ARBA" id="ARBA00004141"/>
    </source>
</evidence>
<gene>
    <name evidence="13" type="ORF">BG011_009244</name>
</gene>
<dbReference type="PANTHER" id="PTHR13396:SF5">
    <property type="entry name" value="NEDD4 FAMILY INTERACTING PROTEIN"/>
    <property type="match status" value="1"/>
</dbReference>
<feature type="region of interest" description="Disordered" evidence="9">
    <location>
        <begin position="302"/>
        <end position="353"/>
    </location>
</feature>
<feature type="compositionally biased region" description="Polar residues" evidence="9">
    <location>
        <begin position="113"/>
        <end position="130"/>
    </location>
</feature>
<feature type="transmembrane region" description="Helical" evidence="10">
    <location>
        <begin position="528"/>
        <end position="551"/>
    </location>
</feature>
<dbReference type="PANTHER" id="PTHR13396">
    <property type="entry name" value="NEDD4 FAMILY INTERACTING PROTEIN 1/2"/>
    <property type="match status" value="1"/>
</dbReference>
<dbReference type="GO" id="GO:0005794">
    <property type="term" value="C:Golgi apparatus"/>
    <property type="evidence" value="ECO:0007669"/>
    <property type="project" value="TreeGrafter"/>
</dbReference>
<dbReference type="GO" id="GO:0048471">
    <property type="term" value="C:perinuclear region of cytoplasm"/>
    <property type="evidence" value="ECO:0007669"/>
    <property type="project" value="TreeGrafter"/>
</dbReference>
<dbReference type="FunFam" id="3.30.40.10:FF:000388">
    <property type="entry name" value="Putative RING zinc finger domain superfamily protein"/>
    <property type="match status" value="1"/>
</dbReference>
<dbReference type="Pfam" id="PF10176">
    <property type="entry name" value="NEDD4_Bsd2"/>
    <property type="match status" value="1"/>
</dbReference>
<feature type="chain" id="PRO_5040491277" description="RING-type domain-containing protein" evidence="11">
    <location>
        <begin position="36"/>
        <end position="583"/>
    </location>
</feature>
<keyword evidence="4 8" id="KW-0863">Zinc-finger</keyword>
<dbReference type="InterPro" id="IPR013083">
    <property type="entry name" value="Znf_RING/FYVE/PHD"/>
</dbReference>
<dbReference type="SMART" id="SM00184">
    <property type="entry name" value="RING"/>
    <property type="match status" value="1"/>
</dbReference>
<keyword evidence="3" id="KW-0479">Metal-binding</keyword>
<dbReference type="AlphaFoldDB" id="A0A9P6U810"/>
<dbReference type="InterPro" id="IPR019325">
    <property type="entry name" value="NEDD4/Bsd2"/>
</dbReference>
<evidence type="ECO:0000256" key="7">
    <source>
        <dbReference type="ARBA" id="ARBA00023136"/>
    </source>
</evidence>
<feature type="region of interest" description="Disordered" evidence="9">
    <location>
        <begin position="111"/>
        <end position="139"/>
    </location>
</feature>
<keyword evidence="11" id="KW-0732">Signal</keyword>
<dbReference type="GO" id="GO:0031398">
    <property type="term" value="P:positive regulation of protein ubiquitination"/>
    <property type="evidence" value="ECO:0007669"/>
    <property type="project" value="TreeGrafter"/>
</dbReference>
<dbReference type="InterPro" id="IPR001841">
    <property type="entry name" value="Znf_RING"/>
</dbReference>
<evidence type="ECO:0000256" key="6">
    <source>
        <dbReference type="ARBA" id="ARBA00022989"/>
    </source>
</evidence>
<dbReference type="PROSITE" id="PS50089">
    <property type="entry name" value="ZF_RING_2"/>
    <property type="match status" value="1"/>
</dbReference>
<dbReference type="Pfam" id="PF13639">
    <property type="entry name" value="zf-RING_2"/>
    <property type="match status" value="1"/>
</dbReference>
<dbReference type="InterPro" id="IPR011016">
    <property type="entry name" value="Znf_RING-CH"/>
</dbReference>
<evidence type="ECO:0000256" key="3">
    <source>
        <dbReference type="ARBA" id="ARBA00022723"/>
    </source>
</evidence>
<evidence type="ECO:0000256" key="8">
    <source>
        <dbReference type="PROSITE-ProRule" id="PRU00175"/>
    </source>
</evidence>
<evidence type="ECO:0000313" key="13">
    <source>
        <dbReference type="EMBL" id="KAG0263142.1"/>
    </source>
</evidence>
<keyword evidence="7 10" id="KW-0472">Membrane</keyword>
<dbReference type="OrthoDB" id="10003116at2759"/>
<evidence type="ECO:0000256" key="4">
    <source>
        <dbReference type="ARBA" id="ARBA00022771"/>
    </source>
</evidence>
<feature type="transmembrane region" description="Helical" evidence="10">
    <location>
        <begin position="425"/>
        <end position="447"/>
    </location>
</feature>
<feature type="domain" description="RING-type" evidence="12">
    <location>
        <begin position="225"/>
        <end position="266"/>
    </location>
</feature>
<dbReference type="GO" id="GO:0008270">
    <property type="term" value="F:zinc ion binding"/>
    <property type="evidence" value="ECO:0007669"/>
    <property type="project" value="UniProtKB-KW"/>
</dbReference>
<reference evidence="13" key="1">
    <citation type="journal article" date="2020" name="Fungal Divers.">
        <title>Resolving the Mortierellaceae phylogeny through synthesis of multi-gene phylogenetics and phylogenomics.</title>
        <authorList>
            <person name="Vandepol N."/>
            <person name="Liber J."/>
            <person name="Desiro A."/>
            <person name="Na H."/>
            <person name="Kennedy M."/>
            <person name="Barry K."/>
            <person name="Grigoriev I.V."/>
            <person name="Miller A.N."/>
            <person name="O'Donnell K."/>
            <person name="Stajich J.E."/>
            <person name="Bonito G."/>
        </authorList>
    </citation>
    <scope>NUCLEOTIDE SEQUENCE</scope>
    <source>
        <strain evidence="13">KOD948</strain>
    </source>
</reference>
<name>A0A9P6U810_9FUNG</name>
<dbReference type="GO" id="GO:0006511">
    <property type="term" value="P:ubiquitin-dependent protein catabolic process"/>
    <property type="evidence" value="ECO:0007669"/>
    <property type="project" value="TreeGrafter"/>
</dbReference>
<dbReference type="GO" id="GO:0030001">
    <property type="term" value="P:metal ion transport"/>
    <property type="evidence" value="ECO:0007669"/>
    <property type="project" value="InterPro"/>
</dbReference>
<feature type="region of interest" description="Disordered" evidence="9">
    <location>
        <begin position="276"/>
        <end position="295"/>
    </location>
</feature>
<dbReference type="Gene3D" id="3.30.40.10">
    <property type="entry name" value="Zinc/RING finger domain, C3HC4 (zinc finger)"/>
    <property type="match status" value="1"/>
</dbReference>
<keyword evidence="2 10" id="KW-0812">Transmembrane</keyword>
<dbReference type="SUPFAM" id="SSF57850">
    <property type="entry name" value="RING/U-box"/>
    <property type="match status" value="1"/>
</dbReference>
<feature type="signal peptide" evidence="11">
    <location>
        <begin position="1"/>
        <end position="35"/>
    </location>
</feature>
<feature type="compositionally biased region" description="Low complexity" evidence="9">
    <location>
        <begin position="322"/>
        <end position="347"/>
    </location>
</feature>
<dbReference type="GO" id="GO:0007034">
    <property type="term" value="P:vacuolar transport"/>
    <property type="evidence" value="ECO:0007669"/>
    <property type="project" value="InterPro"/>
</dbReference>
<feature type="transmembrane region" description="Helical" evidence="10">
    <location>
        <begin position="51"/>
        <end position="78"/>
    </location>
</feature>
<keyword evidence="6 10" id="KW-1133">Transmembrane helix</keyword>
<proteinExistence type="predicted"/>
<dbReference type="SMART" id="SM00744">
    <property type="entry name" value="RINGv"/>
    <property type="match status" value="1"/>
</dbReference>
<evidence type="ECO:0000259" key="12">
    <source>
        <dbReference type="PROSITE" id="PS50089"/>
    </source>
</evidence>
<dbReference type="GO" id="GO:0005783">
    <property type="term" value="C:endoplasmic reticulum"/>
    <property type="evidence" value="ECO:0007669"/>
    <property type="project" value="TreeGrafter"/>
</dbReference>
<keyword evidence="14" id="KW-1185">Reference proteome</keyword>
<dbReference type="EMBL" id="JAAAJA010000081">
    <property type="protein sequence ID" value="KAG0263142.1"/>
    <property type="molecule type" value="Genomic_DNA"/>
</dbReference>
<dbReference type="Proteomes" id="UP000726737">
    <property type="component" value="Unassembled WGS sequence"/>
</dbReference>
<accession>A0A9P6U810</accession>
<protein>
    <recommendedName>
        <fullName evidence="12">RING-type domain-containing protein</fullName>
    </recommendedName>
</protein>
<evidence type="ECO:0000256" key="5">
    <source>
        <dbReference type="ARBA" id="ARBA00022833"/>
    </source>
</evidence>